<gene>
    <name evidence="2" type="ORF">BOTBODRAFT_47841</name>
</gene>
<feature type="region of interest" description="Disordered" evidence="1">
    <location>
        <begin position="150"/>
        <end position="188"/>
    </location>
</feature>
<accession>A0A067MAV0</accession>
<reference evidence="3" key="1">
    <citation type="journal article" date="2014" name="Proc. Natl. Acad. Sci. U.S.A.">
        <title>Extensive sampling of basidiomycete genomes demonstrates inadequacy of the white-rot/brown-rot paradigm for wood decay fungi.</title>
        <authorList>
            <person name="Riley R."/>
            <person name="Salamov A.A."/>
            <person name="Brown D.W."/>
            <person name="Nagy L.G."/>
            <person name="Floudas D."/>
            <person name="Held B.W."/>
            <person name="Levasseur A."/>
            <person name="Lombard V."/>
            <person name="Morin E."/>
            <person name="Otillar R."/>
            <person name="Lindquist E.A."/>
            <person name="Sun H."/>
            <person name="LaButti K.M."/>
            <person name="Schmutz J."/>
            <person name="Jabbour D."/>
            <person name="Luo H."/>
            <person name="Baker S.E."/>
            <person name="Pisabarro A.G."/>
            <person name="Walton J.D."/>
            <person name="Blanchette R.A."/>
            <person name="Henrissat B."/>
            <person name="Martin F."/>
            <person name="Cullen D."/>
            <person name="Hibbett D.S."/>
            <person name="Grigoriev I.V."/>
        </authorList>
    </citation>
    <scope>NUCLEOTIDE SEQUENCE [LARGE SCALE GENOMIC DNA]</scope>
    <source>
        <strain evidence="3">FD-172 SS1</strain>
    </source>
</reference>
<dbReference type="AlphaFoldDB" id="A0A067MAV0"/>
<feature type="compositionally biased region" description="Basic and acidic residues" evidence="1">
    <location>
        <begin position="153"/>
        <end position="173"/>
    </location>
</feature>
<keyword evidence="3" id="KW-1185">Reference proteome</keyword>
<name>A0A067MAV0_BOTB1</name>
<evidence type="ECO:0000313" key="2">
    <source>
        <dbReference type="EMBL" id="KDQ08997.1"/>
    </source>
</evidence>
<dbReference type="HOGENOM" id="CLU_1440837_0_0_1"/>
<sequence length="188" mass="20959">MARLAASTNSMHDASASIHSDHPGQITFLQFSLSAGSPLNTHTRLGSVATTRPDLVEVVRASHVTAIPGKIFPEYRIRLDLFPDGNLAQDARSENKGVVPEWPFENNELSECPEAVVKYGREVWEGVHAATMESRSTRAITSQQYARTCTPENDVKEHTTSAVWSDKKTEEKRGRRKGRSRLVMTRKL</sequence>
<feature type="compositionally biased region" description="Basic residues" evidence="1">
    <location>
        <begin position="174"/>
        <end position="188"/>
    </location>
</feature>
<evidence type="ECO:0000313" key="3">
    <source>
        <dbReference type="Proteomes" id="UP000027195"/>
    </source>
</evidence>
<organism evidence="2 3">
    <name type="scientific">Botryobasidium botryosum (strain FD-172 SS1)</name>
    <dbReference type="NCBI Taxonomy" id="930990"/>
    <lineage>
        <taxon>Eukaryota</taxon>
        <taxon>Fungi</taxon>
        <taxon>Dikarya</taxon>
        <taxon>Basidiomycota</taxon>
        <taxon>Agaricomycotina</taxon>
        <taxon>Agaricomycetes</taxon>
        <taxon>Cantharellales</taxon>
        <taxon>Botryobasidiaceae</taxon>
        <taxon>Botryobasidium</taxon>
    </lineage>
</organism>
<protein>
    <submittedName>
        <fullName evidence="2">Uncharacterized protein</fullName>
    </submittedName>
</protein>
<dbReference type="EMBL" id="KL198083">
    <property type="protein sequence ID" value="KDQ08997.1"/>
    <property type="molecule type" value="Genomic_DNA"/>
</dbReference>
<evidence type="ECO:0000256" key="1">
    <source>
        <dbReference type="SAM" id="MobiDB-lite"/>
    </source>
</evidence>
<dbReference type="Proteomes" id="UP000027195">
    <property type="component" value="Unassembled WGS sequence"/>
</dbReference>
<proteinExistence type="predicted"/>
<dbReference type="InParanoid" id="A0A067MAV0"/>